<dbReference type="Pfam" id="PF00056">
    <property type="entry name" value="Ldh_1_N"/>
    <property type="match status" value="1"/>
</dbReference>
<organism evidence="2 3">
    <name type="scientific">Caloramator fervidus</name>
    <dbReference type="NCBI Taxonomy" id="29344"/>
    <lineage>
        <taxon>Bacteria</taxon>
        <taxon>Bacillati</taxon>
        <taxon>Bacillota</taxon>
        <taxon>Clostridia</taxon>
        <taxon>Eubacteriales</taxon>
        <taxon>Clostridiaceae</taxon>
        <taxon>Caloramator</taxon>
    </lineage>
</organism>
<dbReference type="Gene3D" id="3.40.50.720">
    <property type="entry name" value="NAD(P)-binding Rossmann-like Domain"/>
    <property type="match status" value="1"/>
</dbReference>
<dbReference type="EMBL" id="FNUK01000024">
    <property type="protein sequence ID" value="SEG04906.1"/>
    <property type="molecule type" value="Genomic_DNA"/>
</dbReference>
<dbReference type="PANTHER" id="PTHR43128">
    <property type="entry name" value="L-2-HYDROXYCARBOXYLATE DEHYDROGENASE (NAD(P)(+))"/>
    <property type="match status" value="1"/>
</dbReference>
<evidence type="ECO:0000313" key="2">
    <source>
        <dbReference type="EMBL" id="SEG04906.1"/>
    </source>
</evidence>
<dbReference type="OrthoDB" id="1704578at2"/>
<dbReference type="GO" id="GO:0004459">
    <property type="term" value="F:L-lactate dehydrogenase (NAD+) activity"/>
    <property type="evidence" value="ECO:0007669"/>
    <property type="project" value="TreeGrafter"/>
</dbReference>
<protein>
    <submittedName>
        <fullName evidence="2">Malate/lactate dehydrogenase</fullName>
    </submittedName>
</protein>
<dbReference type="RefSeq" id="WP_103896542.1">
    <property type="nucleotide sequence ID" value="NZ_FNUK01000024.1"/>
</dbReference>
<evidence type="ECO:0000259" key="1">
    <source>
        <dbReference type="Pfam" id="PF00056"/>
    </source>
</evidence>
<accession>A0A1H5X0Y3</accession>
<dbReference type="AlphaFoldDB" id="A0A1H5X0Y3"/>
<dbReference type="InterPro" id="IPR001236">
    <property type="entry name" value="Lactate/malate_DH_N"/>
</dbReference>
<dbReference type="InterPro" id="IPR015955">
    <property type="entry name" value="Lactate_DH/Glyco_Ohase_4_C"/>
</dbReference>
<keyword evidence="3" id="KW-1185">Reference proteome</keyword>
<dbReference type="SUPFAM" id="SSF56327">
    <property type="entry name" value="LDH C-terminal domain-like"/>
    <property type="match status" value="1"/>
</dbReference>
<dbReference type="SUPFAM" id="SSF51735">
    <property type="entry name" value="NAD(P)-binding Rossmann-fold domains"/>
    <property type="match status" value="1"/>
</dbReference>
<dbReference type="PANTHER" id="PTHR43128:SF16">
    <property type="entry name" value="L-LACTATE DEHYDROGENASE"/>
    <property type="match status" value="1"/>
</dbReference>
<name>A0A1H5X0Y3_9CLOT</name>
<feature type="domain" description="Lactate/malate dehydrogenase N-terminal" evidence="1">
    <location>
        <begin position="110"/>
        <end position="250"/>
    </location>
</feature>
<proteinExistence type="predicted"/>
<sequence length="409" mass="46816">MKYYKFEDKAIISFENINFNTSNQIECLEKDKIYFVGKMPKGKSRRSFVVTLPDEIFMQEEDIEILNIKNTEISLPPALLYKIAQRKMIYVNSNYPNWQDIFNYKPKYKHINIIGLGDVGGTLLTGLRLLGKNIIQSIGIYDKDENKMNRWFYEANQIFQPFSKDEYPEIKKISEEDIFNCDILAFCVSVYVPGLNEKGDVRMLQFESNSKIVSEIAKKARKNNFKGILAIISDPVDLLCKVAFLESNKDENGKLDYKGLYPEQIIGFGLGVMNARANFYSKTIEGAEVYKDEGRVFGPHGKDIVVANSIKNYNDEISKKLTEKVKNANIDIRNTGFKPFIAPALSSGALSILSMIKGEWFYGSTFIGGVYFGCKMKIIDGFIEVERNFLDIKLLERLKESYKKLGEII</sequence>
<evidence type="ECO:0000313" key="3">
    <source>
        <dbReference type="Proteomes" id="UP000242850"/>
    </source>
</evidence>
<dbReference type="InterPro" id="IPR036291">
    <property type="entry name" value="NAD(P)-bd_dom_sf"/>
</dbReference>
<reference evidence="3" key="1">
    <citation type="submission" date="2016-10" db="EMBL/GenBank/DDBJ databases">
        <authorList>
            <person name="Varghese N."/>
            <person name="Submissions S."/>
        </authorList>
    </citation>
    <scope>NUCLEOTIDE SEQUENCE [LARGE SCALE GENOMIC DNA]</scope>
    <source>
        <strain evidence="3">DSM 5463</strain>
    </source>
</reference>
<dbReference type="Proteomes" id="UP000242850">
    <property type="component" value="Unassembled WGS sequence"/>
</dbReference>
<gene>
    <name evidence="2" type="ORF">SAMN05660865_01621</name>
</gene>
<dbReference type="GO" id="GO:0006089">
    <property type="term" value="P:lactate metabolic process"/>
    <property type="evidence" value="ECO:0007669"/>
    <property type="project" value="TreeGrafter"/>
</dbReference>